<keyword evidence="6" id="KW-0324">Glycolysis</keyword>
<comment type="caution">
    <text evidence="9">The sequence shown here is derived from an EMBL/GenBank/DDBJ whole genome shotgun (WGS) entry which is preliminary data.</text>
</comment>
<evidence type="ECO:0000259" key="8">
    <source>
        <dbReference type="Pfam" id="PF00113"/>
    </source>
</evidence>
<evidence type="ECO:0000256" key="3">
    <source>
        <dbReference type="ARBA" id="ARBA00012058"/>
    </source>
</evidence>
<evidence type="ECO:0000256" key="6">
    <source>
        <dbReference type="ARBA" id="ARBA00023152"/>
    </source>
</evidence>
<gene>
    <name evidence="9" type="ORF">DS843_16550</name>
</gene>
<dbReference type="Gene3D" id="3.20.20.120">
    <property type="entry name" value="Enolase-like C-terminal domain"/>
    <property type="match status" value="1"/>
</dbReference>
<protein>
    <recommendedName>
        <fullName evidence="4">Enolase</fullName>
        <ecNumber evidence="3">4.2.1.11</ecNumber>
    </recommendedName>
</protein>
<evidence type="ECO:0000256" key="7">
    <source>
        <dbReference type="ARBA" id="ARBA00023239"/>
    </source>
</evidence>
<organism evidence="9 10">
    <name type="scientific">Roseomonas genomospecies 6</name>
    <dbReference type="NCBI Taxonomy" id="214106"/>
    <lineage>
        <taxon>Bacteria</taxon>
        <taxon>Pseudomonadati</taxon>
        <taxon>Pseudomonadota</taxon>
        <taxon>Alphaproteobacteria</taxon>
        <taxon>Acetobacterales</taxon>
        <taxon>Roseomonadaceae</taxon>
        <taxon>Roseomonas</taxon>
    </lineage>
</organism>
<comment type="similarity">
    <text evidence="2">Belongs to the enolase family.</text>
</comment>
<proteinExistence type="inferred from homology"/>
<reference evidence="9 10" key="1">
    <citation type="submission" date="2018-07" db="EMBL/GenBank/DDBJ databases">
        <title>Genome sequence of Azospirillum sp. ATCC 49961.</title>
        <authorList>
            <person name="Sant'Anna F.H."/>
            <person name="Baldani J.I."/>
            <person name="Zilli J.E."/>
            <person name="Reis V.M."/>
            <person name="Hartmann A."/>
            <person name="Cruz L."/>
            <person name="de Souza E.M."/>
            <person name="de Oliveira Pedrosa F."/>
            <person name="Passaglia L.M.P."/>
        </authorList>
    </citation>
    <scope>NUCLEOTIDE SEQUENCE [LARGE SCALE GENOMIC DNA]</scope>
    <source>
        <strain evidence="9 10">ATCC 49961</strain>
    </source>
</reference>
<sequence length="63" mass="6802">MTLKPIGTVTETIDAIGMCRQAGWAYVISHRSGGSRVPSWPTLPGPWPTLPGRRPDLFQIGVA</sequence>
<evidence type="ECO:0000256" key="4">
    <source>
        <dbReference type="ARBA" id="ARBA00017068"/>
    </source>
</evidence>
<evidence type="ECO:0000256" key="1">
    <source>
        <dbReference type="ARBA" id="ARBA00005031"/>
    </source>
</evidence>
<dbReference type="GO" id="GO:0006096">
    <property type="term" value="P:glycolytic process"/>
    <property type="evidence" value="ECO:0007669"/>
    <property type="project" value="UniProtKB-KW"/>
</dbReference>
<keyword evidence="5" id="KW-0964">Secreted</keyword>
<evidence type="ECO:0000256" key="2">
    <source>
        <dbReference type="ARBA" id="ARBA00009604"/>
    </source>
</evidence>
<dbReference type="EMBL" id="QOKW01000012">
    <property type="protein sequence ID" value="KAA0679544.1"/>
    <property type="molecule type" value="Genomic_DNA"/>
</dbReference>
<dbReference type="EC" id="4.2.1.11" evidence="3"/>
<keyword evidence="7" id="KW-0456">Lyase</keyword>
<dbReference type="InterPro" id="IPR020810">
    <property type="entry name" value="Enolase_C"/>
</dbReference>
<dbReference type="Proteomes" id="UP000480854">
    <property type="component" value="Unassembled WGS sequence"/>
</dbReference>
<name>A0A9W7NID9_9PROT</name>
<evidence type="ECO:0000313" key="9">
    <source>
        <dbReference type="EMBL" id="KAA0679544.1"/>
    </source>
</evidence>
<accession>A0A9W7NID9</accession>
<keyword evidence="10" id="KW-1185">Reference proteome</keyword>
<dbReference type="SUPFAM" id="SSF51604">
    <property type="entry name" value="Enolase C-terminal domain-like"/>
    <property type="match status" value="1"/>
</dbReference>
<evidence type="ECO:0000313" key="10">
    <source>
        <dbReference type="Proteomes" id="UP000480854"/>
    </source>
</evidence>
<dbReference type="GO" id="GO:0004634">
    <property type="term" value="F:phosphopyruvate hydratase activity"/>
    <property type="evidence" value="ECO:0007669"/>
    <property type="project" value="UniProtKB-EC"/>
</dbReference>
<evidence type="ECO:0000256" key="5">
    <source>
        <dbReference type="ARBA" id="ARBA00022525"/>
    </source>
</evidence>
<dbReference type="AlphaFoldDB" id="A0A9W7NID9"/>
<comment type="pathway">
    <text evidence="1">Carbohydrate degradation; glycolysis; pyruvate from D-glyceraldehyde 3-phosphate: step 4/5.</text>
</comment>
<feature type="domain" description="Enolase C-terminal TIM barrel" evidence="8">
    <location>
        <begin position="4"/>
        <end position="34"/>
    </location>
</feature>
<dbReference type="Pfam" id="PF00113">
    <property type="entry name" value="Enolase_C"/>
    <property type="match status" value="1"/>
</dbReference>
<dbReference type="InterPro" id="IPR036849">
    <property type="entry name" value="Enolase-like_C_sf"/>
</dbReference>